<dbReference type="RefSeq" id="WP_129199580.1">
    <property type="nucleotide sequence ID" value="NZ_CABHXI010000048.1"/>
</dbReference>
<proteinExistence type="predicted"/>
<gene>
    <name evidence="1" type="ORF">D5F51_22385</name>
</gene>
<keyword evidence="1" id="KW-0614">Plasmid</keyword>
<reference evidence="2" key="1">
    <citation type="submission" date="2018-09" db="EMBL/GenBank/DDBJ databases">
        <title>Yersinia hibernicus sp. nov.</title>
        <authorList>
            <person name="Nguyen S.V."/>
            <person name="Mundanda D.M."/>
            <person name="Anes J."/>
            <person name="Fanning S."/>
        </authorList>
    </citation>
    <scope>NUCLEOTIDE SEQUENCE [LARGE SCALE GENOMIC DNA]</scope>
    <source>
        <strain evidence="2">CFS1934</strain>
        <plasmid evidence="2">pcfs1934</plasmid>
    </source>
</reference>
<dbReference type="Proteomes" id="UP000288804">
    <property type="component" value="Plasmid pCFS1934"/>
</dbReference>
<sequence length="110" mass="12559">MVGKLGEWRYSLRWCLPHLPSPRGKILMSEVVPAGDPTPASIMALFVPGSGYAVCIDFLDIRPIKRWTPERKAQVRQRNMRRRIMNVAPLLADELIARELAARPEYFNGQ</sequence>
<dbReference type="EMBL" id="CP032488">
    <property type="protein sequence ID" value="QAX81332.1"/>
    <property type="molecule type" value="Genomic_DNA"/>
</dbReference>
<keyword evidence="2" id="KW-1185">Reference proteome</keyword>
<evidence type="ECO:0000313" key="2">
    <source>
        <dbReference type="Proteomes" id="UP000288804"/>
    </source>
</evidence>
<organism evidence="1 2">
    <name type="scientific">Yersinia hibernica</name>
    <dbReference type="NCBI Taxonomy" id="2339259"/>
    <lineage>
        <taxon>Bacteria</taxon>
        <taxon>Pseudomonadati</taxon>
        <taxon>Pseudomonadota</taxon>
        <taxon>Gammaproteobacteria</taxon>
        <taxon>Enterobacterales</taxon>
        <taxon>Yersiniaceae</taxon>
        <taxon>Yersinia</taxon>
    </lineage>
</organism>
<name>A0ABX5R6Q1_9GAMM</name>
<geneLocation type="plasmid" evidence="2">
    <name>pcfs1934</name>
</geneLocation>
<protein>
    <submittedName>
        <fullName evidence="1">Theronine dehydrogenase</fullName>
    </submittedName>
</protein>
<accession>A0ABX5R6Q1</accession>
<evidence type="ECO:0000313" key="1">
    <source>
        <dbReference type="EMBL" id="QAX81332.1"/>
    </source>
</evidence>